<evidence type="ECO:0000256" key="1">
    <source>
        <dbReference type="SAM" id="Phobius"/>
    </source>
</evidence>
<protein>
    <submittedName>
        <fullName evidence="2">Uncharacterized protein</fullName>
    </submittedName>
</protein>
<gene>
    <name evidence="2" type="ORF">AWH48_09690</name>
</gene>
<dbReference type="EMBL" id="LQWZ01000035">
    <property type="protein sequence ID" value="OAH53549.1"/>
    <property type="molecule type" value="Genomic_DNA"/>
</dbReference>
<keyword evidence="1" id="KW-0812">Transmembrane</keyword>
<keyword evidence="1" id="KW-1133">Transmembrane helix</keyword>
<dbReference type="AlphaFoldDB" id="A0A177KJK0"/>
<name>A0A177KJK0_9BACI</name>
<keyword evidence="1" id="KW-0472">Membrane</keyword>
<sequence length="68" mass="8042">MSSLTCGNALYIAFLADMFLVLVLCQLLTNILEWYIHWFWLVEAVPEWNGEKVHILHEEFMLQRRGMG</sequence>
<evidence type="ECO:0000313" key="3">
    <source>
        <dbReference type="Proteomes" id="UP000077271"/>
    </source>
</evidence>
<reference evidence="2 3" key="1">
    <citation type="submission" date="2016-01" db="EMBL/GenBank/DDBJ databases">
        <title>Investigation of taxonomic status of Bacillus aminovorans.</title>
        <authorList>
            <person name="Verma A."/>
            <person name="Pal Y."/>
            <person name="Krishnamurthi S."/>
        </authorList>
    </citation>
    <scope>NUCLEOTIDE SEQUENCE [LARGE SCALE GENOMIC DNA]</scope>
    <source>
        <strain evidence="2 3">DSM 4337</strain>
    </source>
</reference>
<evidence type="ECO:0000313" key="2">
    <source>
        <dbReference type="EMBL" id="OAH53549.1"/>
    </source>
</evidence>
<feature type="transmembrane region" description="Helical" evidence="1">
    <location>
        <begin position="12"/>
        <end position="36"/>
    </location>
</feature>
<accession>A0A177KJK0</accession>
<organism evidence="2 3">
    <name type="scientific">Domibacillus aminovorans</name>
    <dbReference type="NCBI Taxonomy" id="29332"/>
    <lineage>
        <taxon>Bacteria</taxon>
        <taxon>Bacillati</taxon>
        <taxon>Bacillota</taxon>
        <taxon>Bacilli</taxon>
        <taxon>Bacillales</taxon>
        <taxon>Bacillaceae</taxon>
        <taxon>Domibacillus</taxon>
    </lineage>
</organism>
<dbReference type="Proteomes" id="UP000077271">
    <property type="component" value="Unassembled WGS sequence"/>
</dbReference>
<proteinExistence type="predicted"/>
<comment type="caution">
    <text evidence="2">The sequence shown here is derived from an EMBL/GenBank/DDBJ whole genome shotgun (WGS) entry which is preliminary data.</text>
</comment>